<comment type="caution">
    <text evidence="4">The sequence shown here is derived from an EMBL/GenBank/DDBJ whole genome shotgun (WGS) entry which is preliminary data.</text>
</comment>
<evidence type="ECO:0000259" key="3">
    <source>
        <dbReference type="Pfam" id="PF03448"/>
    </source>
</evidence>
<reference evidence="4 5" key="1">
    <citation type="submission" date="2023-07" db="EMBL/GenBank/DDBJ databases">
        <title>Genomic Encyclopedia of Type Strains, Phase IV (KMG-IV): sequencing the most valuable type-strain genomes for metagenomic binning, comparative biology and taxonomic classification.</title>
        <authorList>
            <person name="Goeker M."/>
        </authorList>
    </citation>
    <scope>NUCLEOTIDE SEQUENCE [LARGE SCALE GENOMIC DNA]</scope>
    <source>
        <strain evidence="4 5">DSM 23494</strain>
    </source>
</reference>
<dbReference type="RefSeq" id="WP_307474464.1">
    <property type="nucleotide sequence ID" value="NZ_JAUSUB010000007.1"/>
</dbReference>
<keyword evidence="2" id="KW-0472">Membrane</keyword>
<keyword evidence="4" id="KW-0282">Flagellum</keyword>
<dbReference type="Gene3D" id="1.25.60.10">
    <property type="entry name" value="MgtE N-terminal domain-like"/>
    <property type="match status" value="1"/>
</dbReference>
<accession>A0ABU0AG41</accession>
<dbReference type="EMBL" id="JAUSUB010000007">
    <property type="protein sequence ID" value="MDQ0270227.1"/>
    <property type="molecule type" value="Genomic_DNA"/>
</dbReference>
<evidence type="ECO:0000313" key="5">
    <source>
        <dbReference type="Proteomes" id="UP001238088"/>
    </source>
</evidence>
<dbReference type="SUPFAM" id="SSF158791">
    <property type="entry name" value="MgtE N-terminal domain-like"/>
    <property type="match status" value="1"/>
</dbReference>
<gene>
    <name evidence="4" type="ORF">J2S17_002102</name>
</gene>
<keyword evidence="1" id="KW-0175">Coiled coil</keyword>
<protein>
    <submittedName>
        <fullName evidence="4">Flagellar motility protein MotE (MotC chaperone)</fullName>
    </submittedName>
</protein>
<keyword evidence="2" id="KW-1133">Transmembrane helix</keyword>
<proteinExistence type="predicted"/>
<dbReference type="InterPro" id="IPR006668">
    <property type="entry name" value="Mg_transptr_MgtE_intracell_dom"/>
</dbReference>
<feature type="domain" description="Magnesium transporter MgtE intracellular" evidence="3">
    <location>
        <begin position="141"/>
        <end position="191"/>
    </location>
</feature>
<evidence type="ECO:0000256" key="2">
    <source>
        <dbReference type="SAM" id="Phobius"/>
    </source>
</evidence>
<sequence>MKVKEEQEKKKGNLLQKTLMIGIFSLFGIIAIVLLISTILGFNIFEATKKYGQNIPIISAIFQEDQTKVIAAMEEQMLELEAEVKDREAFISQLEGQLENKDKDLKRSQLEKDRLDGEINELLAIKNDNKRAFKDIVKTYEAMSPKKAAPILAGMNEEDAIRILSEIKPNTLAGILEKMDPNVAAKYTNLLTASLENNQTANE</sequence>
<dbReference type="InterPro" id="IPR038076">
    <property type="entry name" value="MgtE_N_sf"/>
</dbReference>
<evidence type="ECO:0000313" key="4">
    <source>
        <dbReference type="EMBL" id="MDQ0270227.1"/>
    </source>
</evidence>
<keyword evidence="4" id="KW-0969">Cilium</keyword>
<organism evidence="4 5">
    <name type="scientific">Cytobacillus purgationiresistens</name>
    <dbReference type="NCBI Taxonomy" id="863449"/>
    <lineage>
        <taxon>Bacteria</taxon>
        <taxon>Bacillati</taxon>
        <taxon>Bacillota</taxon>
        <taxon>Bacilli</taxon>
        <taxon>Bacillales</taxon>
        <taxon>Bacillaceae</taxon>
        <taxon>Cytobacillus</taxon>
    </lineage>
</organism>
<evidence type="ECO:0000256" key="1">
    <source>
        <dbReference type="SAM" id="Coils"/>
    </source>
</evidence>
<feature type="transmembrane region" description="Helical" evidence="2">
    <location>
        <begin position="21"/>
        <end position="45"/>
    </location>
</feature>
<name>A0ABU0AG41_9BACI</name>
<dbReference type="Pfam" id="PF03448">
    <property type="entry name" value="MgtE_N"/>
    <property type="match status" value="1"/>
</dbReference>
<keyword evidence="5" id="KW-1185">Reference proteome</keyword>
<keyword evidence="2" id="KW-0812">Transmembrane</keyword>
<feature type="coiled-coil region" evidence="1">
    <location>
        <begin position="63"/>
        <end position="125"/>
    </location>
</feature>
<dbReference type="Proteomes" id="UP001238088">
    <property type="component" value="Unassembled WGS sequence"/>
</dbReference>
<keyword evidence="4" id="KW-0966">Cell projection</keyword>